<evidence type="ECO:0008006" key="3">
    <source>
        <dbReference type="Google" id="ProtNLM"/>
    </source>
</evidence>
<keyword evidence="2" id="KW-1185">Reference proteome</keyword>
<comment type="caution">
    <text evidence="1">The sequence shown here is derived from an EMBL/GenBank/DDBJ whole genome shotgun (WGS) entry which is preliminary data.</text>
</comment>
<gene>
    <name evidence="1" type="ORF">GCM10011573_34630</name>
</gene>
<organism evidence="1 2">
    <name type="scientific">Enterococcus wangshanyuanii</name>
    <dbReference type="NCBI Taxonomy" id="2005703"/>
    <lineage>
        <taxon>Bacteria</taxon>
        <taxon>Bacillati</taxon>
        <taxon>Bacillota</taxon>
        <taxon>Bacilli</taxon>
        <taxon>Lactobacillales</taxon>
        <taxon>Enterococcaceae</taxon>
        <taxon>Enterococcus</taxon>
    </lineage>
</organism>
<name>A0ABQ1PS99_9ENTE</name>
<sequence>MQNIADIKQVFWTNVDWHRQNKGLTWMQVVGGNVPAARNKTRNVTLEKIQEIAEILGIEDYAILFEEIVKETDE</sequence>
<evidence type="ECO:0000313" key="2">
    <source>
        <dbReference type="Proteomes" id="UP000630615"/>
    </source>
</evidence>
<proteinExistence type="predicted"/>
<dbReference type="RefSeq" id="WP_227011154.1">
    <property type="nucleotide sequence ID" value="NZ_BMKI01000013.1"/>
</dbReference>
<evidence type="ECO:0000313" key="1">
    <source>
        <dbReference type="EMBL" id="GGD02211.1"/>
    </source>
</evidence>
<accession>A0ABQ1PS99</accession>
<protein>
    <recommendedName>
        <fullName evidence="3">XRE family transcriptional regulator</fullName>
    </recommendedName>
</protein>
<dbReference type="EMBL" id="BMKI01000013">
    <property type="protein sequence ID" value="GGD02211.1"/>
    <property type="molecule type" value="Genomic_DNA"/>
</dbReference>
<reference evidence="2" key="1">
    <citation type="journal article" date="2019" name="Int. J. Syst. Evol. Microbiol.">
        <title>The Global Catalogue of Microorganisms (GCM) 10K type strain sequencing project: providing services to taxonomists for standard genome sequencing and annotation.</title>
        <authorList>
            <consortium name="The Broad Institute Genomics Platform"/>
            <consortium name="The Broad Institute Genome Sequencing Center for Infectious Disease"/>
            <person name="Wu L."/>
            <person name="Ma J."/>
        </authorList>
    </citation>
    <scope>NUCLEOTIDE SEQUENCE [LARGE SCALE GENOMIC DNA]</scope>
    <source>
        <strain evidence="2">CGMCC 1.15942</strain>
    </source>
</reference>
<dbReference type="Proteomes" id="UP000630615">
    <property type="component" value="Unassembled WGS sequence"/>
</dbReference>